<evidence type="ECO:0000256" key="3">
    <source>
        <dbReference type="ARBA" id="ARBA00023163"/>
    </source>
</evidence>
<dbReference type="GO" id="GO:0006351">
    <property type="term" value="P:DNA-templated transcription"/>
    <property type="evidence" value="ECO:0007669"/>
    <property type="project" value="InterPro"/>
</dbReference>
<evidence type="ECO:0000313" key="8">
    <source>
        <dbReference type="Proteomes" id="UP000652219"/>
    </source>
</evidence>
<dbReference type="InterPro" id="IPR036864">
    <property type="entry name" value="Zn2-C6_fun-type_DNA-bd_sf"/>
</dbReference>
<dbReference type="CDD" id="cd12148">
    <property type="entry name" value="fungal_TF_MHR"/>
    <property type="match status" value="1"/>
</dbReference>
<proteinExistence type="predicted"/>
<keyword evidence="1" id="KW-0479">Metal-binding</keyword>
<dbReference type="PROSITE" id="PS50048">
    <property type="entry name" value="ZN2_CY6_FUNGAL_2"/>
    <property type="match status" value="1"/>
</dbReference>
<feature type="region of interest" description="Disordered" evidence="5">
    <location>
        <begin position="1"/>
        <end position="28"/>
    </location>
</feature>
<evidence type="ECO:0000256" key="1">
    <source>
        <dbReference type="ARBA" id="ARBA00022723"/>
    </source>
</evidence>
<dbReference type="Gene3D" id="4.10.240.10">
    <property type="entry name" value="Zn(2)-C6 fungal-type DNA-binding domain"/>
    <property type="match status" value="1"/>
</dbReference>
<dbReference type="GO" id="GO:0000981">
    <property type="term" value="F:DNA-binding transcription factor activity, RNA polymerase II-specific"/>
    <property type="evidence" value="ECO:0007669"/>
    <property type="project" value="InterPro"/>
</dbReference>
<protein>
    <recommendedName>
        <fullName evidence="6">Zn(2)-C6 fungal-type domain-containing protein</fullName>
    </recommendedName>
</protein>
<dbReference type="EMBL" id="WIGN01000339">
    <property type="protein sequence ID" value="KAF6798212.1"/>
    <property type="molecule type" value="Genomic_DNA"/>
</dbReference>
<evidence type="ECO:0000256" key="5">
    <source>
        <dbReference type="SAM" id="MobiDB-lite"/>
    </source>
</evidence>
<evidence type="ECO:0000256" key="2">
    <source>
        <dbReference type="ARBA" id="ARBA00023015"/>
    </source>
</evidence>
<dbReference type="PANTHER" id="PTHR47840">
    <property type="entry name" value="ZN(II)2CYS6 TRANSCRIPTION FACTOR (EUROFUNG)-RELATED"/>
    <property type="match status" value="1"/>
</dbReference>
<keyword evidence="4" id="KW-0539">Nucleus</keyword>
<organism evidence="7 8">
    <name type="scientific">Colletotrichum sojae</name>
    <dbReference type="NCBI Taxonomy" id="2175907"/>
    <lineage>
        <taxon>Eukaryota</taxon>
        <taxon>Fungi</taxon>
        <taxon>Dikarya</taxon>
        <taxon>Ascomycota</taxon>
        <taxon>Pezizomycotina</taxon>
        <taxon>Sordariomycetes</taxon>
        <taxon>Hypocreomycetidae</taxon>
        <taxon>Glomerellales</taxon>
        <taxon>Glomerellaceae</taxon>
        <taxon>Colletotrichum</taxon>
        <taxon>Colletotrichum orchidearum species complex</taxon>
    </lineage>
</organism>
<feature type="region of interest" description="Disordered" evidence="5">
    <location>
        <begin position="102"/>
        <end position="180"/>
    </location>
</feature>
<feature type="domain" description="Zn(2)-C6 fungal-type" evidence="6">
    <location>
        <begin position="31"/>
        <end position="64"/>
    </location>
</feature>
<dbReference type="AlphaFoldDB" id="A0A8H6IU24"/>
<dbReference type="PROSITE" id="PS00463">
    <property type="entry name" value="ZN2_CY6_FUNGAL_1"/>
    <property type="match status" value="1"/>
</dbReference>
<dbReference type="Pfam" id="PF00172">
    <property type="entry name" value="Zn_clus"/>
    <property type="match status" value="1"/>
</dbReference>
<dbReference type="GO" id="GO:0008270">
    <property type="term" value="F:zinc ion binding"/>
    <property type="evidence" value="ECO:0007669"/>
    <property type="project" value="InterPro"/>
</dbReference>
<reference evidence="7 8" key="1">
    <citation type="journal article" date="2020" name="Phytopathology">
        <title>Genome Sequence Resources of Colletotrichum truncatum, C. plurivorum, C. musicola, and C. sojae: Four Species Pathogenic to Soybean (Glycine max).</title>
        <authorList>
            <person name="Rogerio F."/>
            <person name="Boufleur T.R."/>
            <person name="Ciampi-Guillardi M."/>
            <person name="Sukno S.A."/>
            <person name="Thon M.R."/>
            <person name="Massola Junior N.S."/>
            <person name="Baroncelli R."/>
        </authorList>
    </citation>
    <scope>NUCLEOTIDE SEQUENCE [LARGE SCALE GENOMIC DNA]</scope>
    <source>
        <strain evidence="7 8">LFN0009</strain>
    </source>
</reference>
<dbReference type="InterPro" id="IPR001138">
    <property type="entry name" value="Zn2Cys6_DnaBD"/>
</dbReference>
<feature type="compositionally biased region" description="Polar residues" evidence="5">
    <location>
        <begin position="139"/>
        <end position="175"/>
    </location>
</feature>
<dbReference type="SMART" id="SM00906">
    <property type="entry name" value="Fungal_trans"/>
    <property type="match status" value="1"/>
</dbReference>
<dbReference type="CDD" id="cd00067">
    <property type="entry name" value="GAL4"/>
    <property type="match status" value="1"/>
</dbReference>
<evidence type="ECO:0000259" key="6">
    <source>
        <dbReference type="PROSITE" id="PS50048"/>
    </source>
</evidence>
<keyword evidence="3" id="KW-0804">Transcription</keyword>
<sequence>MDEPISLARASPLGDTASSPKRRKLRKGTQSCWECKRRKARCSYSAITPDNCEGCKRRGTDCISQDVSEQPPPPGSNKHIVDRLGQVEALVGQLLRAARQDGRLEEGHVSPHVQKQLSRSSTAEATVSLGDDLDGSSSVAKTKPSTALIATQDTSQRPCSESEVVSTSADESPTPETHDGISRSLLAAWPSQHDMDIILGVPMDTSQIIRTVTCVRSAATGSALPSAEAILQLPPPGSHPTLIARKLLILAAFVQGMPSSSAPHLDNLSVSYRDIMSRAVKTAHKLVTSNDELVASLEGIECIMLEGLYENYAGELKRSWLAARRAVMISQMLGLNRGVPPTSLAGLVIKPDGLWFRIVQFDRYLSLMLGLPQCSLDESFASPEALESCTTLERMLRVSCVAAGRLLQRTPAETCDPKITKDIDKLLQDASAGMPAQWWVPPNMLSCTTHEERISETLRFNDHFVHYHLLLQLHMPYIIHSRCQKEYDYNRMAAVTASREILARFRTFRTAQTALHYCRGVDMVVFISAAALCLAHICDRRDTGSGDNGFPFLAHQRLSDRGILEEILKMMEELTGAKNDVIAARVATLLQHLLAIEEDAASGTAYDVAFAPDSHKGVDDFGYRAKLTDNDTVLSICLPQFWVVEIRRKDSGGKIPRRPDLTPFTKEHDVVPVAARSDRDNTQQKEMPKPSSYPILAQLMPGAVHHDNVGAEETDLLADERGEFTTLGDMTHNDWALDNLDFTFFDGFVDGSFGLDVQVGVGEDQAVRWTG</sequence>
<gene>
    <name evidence="7" type="ORF">CSOJ01_12766</name>
</gene>
<dbReference type="PANTHER" id="PTHR47840:SF1">
    <property type="entry name" value="ZN(II)2CYS6 TRANSCRIPTION FACTOR (EUROFUNG)"/>
    <property type="match status" value="1"/>
</dbReference>
<feature type="compositionally biased region" description="Polar residues" evidence="5">
    <location>
        <begin position="113"/>
        <end position="125"/>
    </location>
</feature>
<dbReference type="InterPro" id="IPR007219">
    <property type="entry name" value="XnlR_reg_dom"/>
</dbReference>
<dbReference type="GO" id="GO:0003677">
    <property type="term" value="F:DNA binding"/>
    <property type="evidence" value="ECO:0007669"/>
    <property type="project" value="InterPro"/>
</dbReference>
<comment type="caution">
    <text evidence="7">The sequence shown here is derived from an EMBL/GenBank/DDBJ whole genome shotgun (WGS) entry which is preliminary data.</text>
</comment>
<dbReference type="SMART" id="SM00066">
    <property type="entry name" value="GAL4"/>
    <property type="match status" value="1"/>
</dbReference>
<evidence type="ECO:0000256" key="4">
    <source>
        <dbReference type="ARBA" id="ARBA00023242"/>
    </source>
</evidence>
<accession>A0A8H6IU24</accession>
<evidence type="ECO:0000313" key="7">
    <source>
        <dbReference type="EMBL" id="KAF6798212.1"/>
    </source>
</evidence>
<keyword evidence="8" id="KW-1185">Reference proteome</keyword>
<name>A0A8H6IU24_9PEZI</name>
<dbReference type="Proteomes" id="UP000652219">
    <property type="component" value="Unassembled WGS sequence"/>
</dbReference>
<dbReference type="SUPFAM" id="SSF57701">
    <property type="entry name" value="Zn2/Cys6 DNA-binding domain"/>
    <property type="match status" value="1"/>
</dbReference>
<keyword evidence="2" id="KW-0805">Transcription regulation</keyword>